<gene>
    <name evidence="1" type="ORF">WJX72_003832</name>
</gene>
<evidence type="ECO:0000313" key="2">
    <source>
        <dbReference type="Proteomes" id="UP001489004"/>
    </source>
</evidence>
<keyword evidence="2" id="KW-1185">Reference proteome</keyword>
<proteinExistence type="predicted"/>
<dbReference type="Proteomes" id="UP001489004">
    <property type="component" value="Unassembled WGS sequence"/>
</dbReference>
<name>A0AAW1Q2X2_9CHLO</name>
<dbReference type="AlphaFoldDB" id="A0AAW1Q2X2"/>
<dbReference type="EMBL" id="JALJOR010000006">
    <property type="protein sequence ID" value="KAK9815447.1"/>
    <property type="molecule type" value="Genomic_DNA"/>
</dbReference>
<organism evidence="1 2">
    <name type="scientific">[Myrmecia] bisecta</name>
    <dbReference type="NCBI Taxonomy" id="41462"/>
    <lineage>
        <taxon>Eukaryota</taxon>
        <taxon>Viridiplantae</taxon>
        <taxon>Chlorophyta</taxon>
        <taxon>core chlorophytes</taxon>
        <taxon>Trebouxiophyceae</taxon>
        <taxon>Trebouxiales</taxon>
        <taxon>Trebouxiaceae</taxon>
        <taxon>Myrmecia</taxon>
    </lineage>
</organism>
<comment type="caution">
    <text evidence="1">The sequence shown here is derived from an EMBL/GenBank/DDBJ whole genome shotgun (WGS) entry which is preliminary data.</text>
</comment>
<reference evidence="1 2" key="1">
    <citation type="journal article" date="2024" name="Nat. Commun.">
        <title>Phylogenomics reveals the evolutionary origins of lichenization in chlorophyte algae.</title>
        <authorList>
            <person name="Puginier C."/>
            <person name="Libourel C."/>
            <person name="Otte J."/>
            <person name="Skaloud P."/>
            <person name="Haon M."/>
            <person name="Grisel S."/>
            <person name="Petersen M."/>
            <person name="Berrin J.G."/>
            <person name="Delaux P.M."/>
            <person name="Dal Grande F."/>
            <person name="Keller J."/>
        </authorList>
    </citation>
    <scope>NUCLEOTIDE SEQUENCE [LARGE SCALE GENOMIC DNA]</scope>
    <source>
        <strain evidence="1 2">SAG 2043</strain>
    </source>
</reference>
<evidence type="ECO:0000313" key="1">
    <source>
        <dbReference type="EMBL" id="KAK9815447.1"/>
    </source>
</evidence>
<protein>
    <submittedName>
        <fullName evidence="1">Uncharacterized protein</fullName>
    </submittedName>
</protein>
<sequence length="71" mass="7646">MTRRLRSAKCWKMPSWQCFMPASLAPLADPAKSLARQAGYLAERQSSGASQFQGPYQAAPAATFRGGLGRG</sequence>
<accession>A0AAW1Q2X2</accession>